<feature type="compositionally biased region" description="Basic residues" evidence="7">
    <location>
        <begin position="188"/>
        <end position="204"/>
    </location>
</feature>
<evidence type="ECO:0000256" key="5">
    <source>
        <dbReference type="ARBA" id="ARBA00022989"/>
    </source>
</evidence>
<keyword evidence="10" id="KW-1185">Reference proteome</keyword>
<keyword evidence="6 8" id="KW-0472">Membrane</keyword>
<protein>
    <recommendedName>
        <fullName evidence="11">DUF788 domain protein</fullName>
    </recommendedName>
</protein>
<dbReference type="VEuPathDB" id="FungiDB:TRICI_001511"/>
<dbReference type="InterPro" id="IPR008506">
    <property type="entry name" value="SND2/TMEM208"/>
</dbReference>
<comment type="subcellular location">
    <subcellularLocation>
        <location evidence="1">Endoplasmic reticulum membrane</location>
        <topology evidence="1">Multi-pass membrane protein</topology>
    </subcellularLocation>
</comment>
<sequence length="204" mass="23093">MGRCVTCGIRDDDSVGLWDKLHLPINHRVGTKVKTMANAAAKKQAASNIEQLKLLHTAFAVINVLFLLSHFLLSRPRSIKPYLLFSLPAFFLQYQLERIARPKYDSKGSLITAGEDLAQKGLTEWFQDVLYVTWGCVLLVVITGSNKCFYLYLSIPIYASYMVYTTFIKGRKASASEEEPAGQTQSKRQAKKERKNKNVRYVHG</sequence>
<gene>
    <name evidence="9" type="ORF">TRICI_001511</name>
</gene>
<evidence type="ECO:0008006" key="11">
    <source>
        <dbReference type="Google" id="ProtNLM"/>
    </source>
</evidence>
<accession>A0A642V994</accession>
<reference evidence="9" key="1">
    <citation type="journal article" date="2019" name="G3 (Bethesda)">
        <title>Genome Assemblies of Two Rare Opportunistic Yeast Pathogens: Diutina rugosa (syn. Candida rugosa) and Trichomonascus ciferrii (syn. Candida ciferrii).</title>
        <authorList>
            <person name="Mixao V."/>
            <person name="Saus E."/>
            <person name="Hansen A.P."/>
            <person name="Lass-Florl C."/>
            <person name="Gabaldon T."/>
        </authorList>
    </citation>
    <scope>NUCLEOTIDE SEQUENCE</scope>
    <source>
        <strain evidence="9">CBS 4856</strain>
    </source>
</reference>
<keyword evidence="4" id="KW-0256">Endoplasmic reticulum</keyword>
<evidence type="ECO:0000256" key="2">
    <source>
        <dbReference type="ARBA" id="ARBA00009950"/>
    </source>
</evidence>
<comment type="caution">
    <text evidence="9">The sequence shown here is derived from an EMBL/GenBank/DDBJ whole genome shotgun (WGS) entry which is preliminary data.</text>
</comment>
<dbReference type="Proteomes" id="UP000761534">
    <property type="component" value="Unassembled WGS sequence"/>
</dbReference>
<evidence type="ECO:0000313" key="10">
    <source>
        <dbReference type="Proteomes" id="UP000761534"/>
    </source>
</evidence>
<dbReference type="OrthoDB" id="10012212at2759"/>
<dbReference type="PANTHER" id="PTHR13505">
    <property type="entry name" value="TRANSMEMBRANE PROTEIN 208"/>
    <property type="match status" value="1"/>
</dbReference>
<evidence type="ECO:0000256" key="3">
    <source>
        <dbReference type="ARBA" id="ARBA00022692"/>
    </source>
</evidence>
<dbReference type="GO" id="GO:0006624">
    <property type="term" value="P:vacuolar protein processing"/>
    <property type="evidence" value="ECO:0007669"/>
    <property type="project" value="TreeGrafter"/>
</dbReference>
<dbReference type="GO" id="GO:0005773">
    <property type="term" value="C:vacuole"/>
    <property type="evidence" value="ECO:0007669"/>
    <property type="project" value="GOC"/>
</dbReference>
<evidence type="ECO:0000256" key="6">
    <source>
        <dbReference type="ARBA" id="ARBA00023136"/>
    </source>
</evidence>
<evidence type="ECO:0000256" key="1">
    <source>
        <dbReference type="ARBA" id="ARBA00004477"/>
    </source>
</evidence>
<evidence type="ECO:0000256" key="4">
    <source>
        <dbReference type="ARBA" id="ARBA00022824"/>
    </source>
</evidence>
<dbReference type="Pfam" id="PF05620">
    <property type="entry name" value="TMEM208_SND2"/>
    <property type="match status" value="1"/>
</dbReference>
<dbReference type="PANTHER" id="PTHR13505:SF7">
    <property type="entry name" value="TRANSMEMBRANE PROTEIN 208"/>
    <property type="match status" value="1"/>
</dbReference>
<feature type="transmembrane region" description="Helical" evidence="8">
    <location>
        <begin position="52"/>
        <end position="73"/>
    </location>
</feature>
<name>A0A642V994_9ASCO</name>
<feature type="transmembrane region" description="Helical" evidence="8">
    <location>
        <begin position="149"/>
        <end position="167"/>
    </location>
</feature>
<comment type="similarity">
    <text evidence="2">Belongs to the TMEM208 family.</text>
</comment>
<dbReference type="EMBL" id="SWFS01000107">
    <property type="protein sequence ID" value="KAA8916343.1"/>
    <property type="molecule type" value="Genomic_DNA"/>
</dbReference>
<evidence type="ECO:0000256" key="8">
    <source>
        <dbReference type="SAM" id="Phobius"/>
    </source>
</evidence>
<feature type="region of interest" description="Disordered" evidence="7">
    <location>
        <begin position="173"/>
        <end position="204"/>
    </location>
</feature>
<evidence type="ECO:0000313" key="9">
    <source>
        <dbReference type="EMBL" id="KAA8916343.1"/>
    </source>
</evidence>
<proteinExistence type="inferred from homology"/>
<dbReference type="AlphaFoldDB" id="A0A642V994"/>
<evidence type="ECO:0000256" key="7">
    <source>
        <dbReference type="SAM" id="MobiDB-lite"/>
    </source>
</evidence>
<keyword evidence="5 8" id="KW-1133">Transmembrane helix</keyword>
<keyword evidence="3 8" id="KW-0812">Transmembrane</keyword>
<dbReference type="GO" id="GO:0005789">
    <property type="term" value="C:endoplasmic reticulum membrane"/>
    <property type="evidence" value="ECO:0007669"/>
    <property type="project" value="UniProtKB-SubCell"/>
</dbReference>
<feature type="transmembrane region" description="Helical" evidence="8">
    <location>
        <begin position="125"/>
        <end position="143"/>
    </location>
</feature>
<organism evidence="9 10">
    <name type="scientific">Trichomonascus ciferrii</name>
    <dbReference type="NCBI Taxonomy" id="44093"/>
    <lineage>
        <taxon>Eukaryota</taxon>
        <taxon>Fungi</taxon>
        <taxon>Dikarya</taxon>
        <taxon>Ascomycota</taxon>
        <taxon>Saccharomycotina</taxon>
        <taxon>Dipodascomycetes</taxon>
        <taxon>Dipodascales</taxon>
        <taxon>Trichomonascaceae</taxon>
        <taxon>Trichomonascus</taxon>
        <taxon>Trichomonascus ciferrii complex</taxon>
    </lineage>
</organism>